<reference evidence="1 2" key="1">
    <citation type="journal article" date="2019" name="Sci. Rep.">
        <title>Orb-weaving spider Araneus ventricosus genome elucidates the spidroin gene catalogue.</title>
        <authorList>
            <person name="Kono N."/>
            <person name="Nakamura H."/>
            <person name="Ohtoshi R."/>
            <person name="Moran D.A.P."/>
            <person name="Shinohara A."/>
            <person name="Yoshida Y."/>
            <person name="Fujiwara M."/>
            <person name="Mori M."/>
            <person name="Tomita M."/>
            <person name="Arakawa K."/>
        </authorList>
    </citation>
    <scope>NUCLEOTIDE SEQUENCE [LARGE SCALE GENOMIC DNA]</scope>
</reference>
<proteinExistence type="predicted"/>
<dbReference type="AlphaFoldDB" id="A0A4Y2GP95"/>
<name>A0A4Y2GP95_ARAVE</name>
<dbReference type="EMBL" id="BGPR01001466">
    <property type="protein sequence ID" value="GBM54589.1"/>
    <property type="molecule type" value="Genomic_DNA"/>
</dbReference>
<protein>
    <recommendedName>
        <fullName evidence="3">RNase H type-1 domain-containing protein</fullName>
    </recommendedName>
</protein>
<evidence type="ECO:0008006" key="3">
    <source>
        <dbReference type="Google" id="ProtNLM"/>
    </source>
</evidence>
<keyword evidence="2" id="KW-1185">Reference proteome</keyword>
<evidence type="ECO:0000313" key="1">
    <source>
        <dbReference type="EMBL" id="GBM54589.1"/>
    </source>
</evidence>
<sequence length="112" mass="12948">MDNKIKEENEIWQQQQDIKNLEKIGISFEYATEASPWKITSISWRTFNETNYFGINVFVDGSKINNGVGCAMVVSEDGNEKEHEIWGLNNETTVFIAEMVAIREVINDCKRR</sequence>
<dbReference type="Gene3D" id="3.30.420.10">
    <property type="entry name" value="Ribonuclease H-like superfamily/Ribonuclease H"/>
    <property type="match status" value="1"/>
</dbReference>
<dbReference type="Proteomes" id="UP000499080">
    <property type="component" value="Unassembled WGS sequence"/>
</dbReference>
<accession>A0A4Y2GP95</accession>
<dbReference type="SUPFAM" id="SSF53098">
    <property type="entry name" value="Ribonuclease H-like"/>
    <property type="match status" value="1"/>
</dbReference>
<gene>
    <name evidence="1" type="ORF">AVEN_238592_1</name>
</gene>
<organism evidence="1 2">
    <name type="scientific">Araneus ventricosus</name>
    <name type="common">Orbweaver spider</name>
    <name type="synonym">Epeira ventricosa</name>
    <dbReference type="NCBI Taxonomy" id="182803"/>
    <lineage>
        <taxon>Eukaryota</taxon>
        <taxon>Metazoa</taxon>
        <taxon>Ecdysozoa</taxon>
        <taxon>Arthropoda</taxon>
        <taxon>Chelicerata</taxon>
        <taxon>Arachnida</taxon>
        <taxon>Araneae</taxon>
        <taxon>Araneomorphae</taxon>
        <taxon>Entelegynae</taxon>
        <taxon>Araneoidea</taxon>
        <taxon>Araneidae</taxon>
        <taxon>Araneus</taxon>
    </lineage>
</organism>
<dbReference type="InterPro" id="IPR036397">
    <property type="entry name" value="RNaseH_sf"/>
</dbReference>
<evidence type="ECO:0000313" key="2">
    <source>
        <dbReference type="Proteomes" id="UP000499080"/>
    </source>
</evidence>
<dbReference type="InterPro" id="IPR012337">
    <property type="entry name" value="RNaseH-like_sf"/>
</dbReference>
<dbReference type="OrthoDB" id="6737275at2759"/>
<dbReference type="GO" id="GO:0003676">
    <property type="term" value="F:nucleic acid binding"/>
    <property type="evidence" value="ECO:0007669"/>
    <property type="project" value="InterPro"/>
</dbReference>
<comment type="caution">
    <text evidence="1">The sequence shown here is derived from an EMBL/GenBank/DDBJ whole genome shotgun (WGS) entry which is preliminary data.</text>
</comment>